<dbReference type="EMBL" id="ML738590">
    <property type="protein sequence ID" value="KAE8167300.1"/>
    <property type="molecule type" value="Genomic_DNA"/>
</dbReference>
<evidence type="ECO:0000313" key="3">
    <source>
        <dbReference type="Proteomes" id="UP000326950"/>
    </source>
</evidence>
<dbReference type="Pfam" id="PF01425">
    <property type="entry name" value="Amidase"/>
    <property type="match status" value="1"/>
</dbReference>
<feature type="domain" description="Amidase" evidence="1">
    <location>
        <begin position="1"/>
        <end position="162"/>
    </location>
</feature>
<organism evidence="2 3">
    <name type="scientific">Aspergillus tamarii</name>
    <dbReference type="NCBI Taxonomy" id="41984"/>
    <lineage>
        <taxon>Eukaryota</taxon>
        <taxon>Fungi</taxon>
        <taxon>Dikarya</taxon>
        <taxon>Ascomycota</taxon>
        <taxon>Pezizomycotina</taxon>
        <taxon>Eurotiomycetes</taxon>
        <taxon>Eurotiomycetidae</taxon>
        <taxon>Eurotiales</taxon>
        <taxon>Aspergillaceae</taxon>
        <taxon>Aspergillus</taxon>
        <taxon>Aspergillus subgen. Circumdati</taxon>
    </lineage>
</organism>
<protein>
    <submittedName>
        <fullName evidence="2">Amidase signature domain-containing protein</fullName>
    </submittedName>
</protein>
<dbReference type="Proteomes" id="UP000326950">
    <property type="component" value="Unassembled WGS sequence"/>
</dbReference>
<keyword evidence="3" id="KW-1185">Reference proteome</keyword>
<dbReference type="SUPFAM" id="SSF75304">
    <property type="entry name" value="Amidase signature (AS) enzymes"/>
    <property type="match status" value="1"/>
</dbReference>
<dbReference type="InterPro" id="IPR036928">
    <property type="entry name" value="AS_sf"/>
</dbReference>
<gene>
    <name evidence="2" type="ORF">BDV40DRAFT_295885</name>
</gene>
<dbReference type="AlphaFoldDB" id="A0A5N6V9I6"/>
<proteinExistence type="predicted"/>
<evidence type="ECO:0000259" key="1">
    <source>
        <dbReference type="Pfam" id="PF01425"/>
    </source>
</evidence>
<dbReference type="PANTHER" id="PTHR42678">
    <property type="entry name" value="AMIDASE"/>
    <property type="match status" value="1"/>
</dbReference>
<name>A0A5N6V9I6_ASPTM</name>
<dbReference type="PANTHER" id="PTHR42678:SF34">
    <property type="entry name" value="OS04G0183300 PROTEIN"/>
    <property type="match status" value="1"/>
</dbReference>
<dbReference type="OrthoDB" id="566138at2759"/>
<sequence length="220" mass="23407">MSTTAGSYAFLGAEASKNGAITQPPIDTGLTILGKLNMTEFAGMKITMMMPGWSAHGGQAMSPYIGKIEDNEEILGHTTPVGSSTGSTVAVATGFRPLAMAAETLSSIVTPSTRAGLYALKPTTGVRDITGLYTMMEFFDSQGPMAKSAADVRVLPKILLGRLFNSPQLGFWEGFSVGFLDPKDWSMSPAFCTQFEGTAEQTGRLSHFIQMSRSLAVDSR</sequence>
<dbReference type="InterPro" id="IPR023631">
    <property type="entry name" value="Amidase_dom"/>
</dbReference>
<dbReference type="Gene3D" id="3.90.1300.10">
    <property type="entry name" value="Amidase signature (AS) domain"/>
    <property type="match status" value="1"/>
</dbReference>
<reference evidence="2 3" key="1">
    <citation type="submission" date="2019-04" db="EMBL/GenBank/DDBJ databases">
        <title>Friends and foes A comparative genomics study of 23 Aspergillus species from section Flavi.</title>
        <authorList>
            <consortium name="DOE Joint Genome Institute"/>
            <person name="Kjaerbolling I."/>
            <person name="Vesth T."/>
            <person name="Frisvad J.C."/>
            <person name="Nybo J.L."/>
            <person name="Theobald S."/>
            <person name="Kildgaard S."/>
            <person name="Isbrandt T."/>
            <person name="Kuo A."/>
            <person name="Sato A."/>
            <person name="Lyhne E.K."/>
            <person name="Kogle M.E."/>
            <person name="Wiebenga A."/>
            <person name="Kun R.S."/>
            <person name="Lubbers R.J."/>
            <person name="Makela M.R."/>
            <person name="Barry K."/>
            <person name="Chovatia M."/>
            <person name="Clum A."/>
            <person name="Daum C."/>
            <person name="Haridas S."/>
            <person name="He G."/>
            <person name="LaButti K."/>
            <person name="Lipzen A."/>
            <person name="Mondo S."/>
            <person name="Riley R."/>
            <person name="Salamov A."/>
            <person name="Simmons B.A."/>
            <person name="Magnuson J.K."/>
            <person name="Henrissat B."/>
            <person name="Mortensen U.H."/>
            <person name="Larsen T.O."/>
            <person name="Devries R.P."/>
            <person name="Grigoriev I.V."/>
            <person name="Machida M."/>
            <person name="Baker S.E."/>
            <person name="Andersen M.R."/>
        </authorList>
    </citation>
    <scope>NUCLEOTIDE SEQUENCE [LARGE SCALE GENOMIC DNA]</scope>
    <source>
        <strain evidence="2 3">CBS 117626</strain>
    </source>
</reference>
<accession>A0A5N6V9I6</accession>
<evidence type="ECO:0000313" key="2">
    <source>
        <dbReference type="EMBL" id="KAE8167300.1"/>
    </source>
</evidence>